<reference evidence="1 2" key="1">
    <citation type="submission" date="2019-02" db="EMBL/GenBank/DDBJ databases">
        <title>Haloarcula mannanilyticum sp. nov., a mannan degrading haloarchaeon isolated from commercial salt.</title>
        <authorList>
            <person name="Enomoto S."/>
            <person name="Shimane Y."/>
            <person name="Kamekura M."/>
            <person name="Ito T."/>
            <person name="Moriya O."/>
            <person name="Ihara K."/>
            <person name="Takahashi-Ando N."/>
            <person name="Fukushima Y."/>
            <person name="Yoshida Y."/>
            <person name="Usama R."/>
            <person name="Takai K."/>
            <person name="Minegishi H."/>
        </authorList>
    </citation>
    <scope>NUCLEOTIDE SEQUENCE [LARGE SCALE GENOMIC DNA]</scope>
    <source>
        <strain evidence="1 2">MD130-1</strain>
    </source>
</reference>
<accession>A0A4C2EFK2</accession>
<evidence type="ECO:0000313" key="2">
    <source>
        <dbReference type="Proteomes" id="UP000304382"/>
    </source>
</evidence>
<dbReference type="AlphaFoldDB" id="A0A4C2EFK2"/>
<dbReference type="EMBL" id="BIXZ01000001">
    <property type="protein sequence ID" value="GCF13258.1"/>
    <property type="molecule type" value="Genomic_DNA"/>
</dbReference>
<name>A0A4C2EFK2_9EURY</name>
<keyword evidence="2" id="KW-1185">Reference proteome</keyword>
<organism evidence="1 2">
    <name type="scientific">Haloarcula mannanilytica</name>
    <dbReference type="NCBI Taxonomy" id="2509225"/>
    <lineage>
        <taxon>Archaea</taxon>
        <taxon>Methanobacteriati</taxon>
        <taxon>Methanobacteriota</taxon>
        <taxon>Stenosarchaea group</taxon>
        <taxon>Halobacteria</taxon>
        <taxon>Halobacteriales</taxon>
        <taxon>Haloarculaceae</taxon>
        <taxon>Haloarcula</taxon>
    </lineage>
</organism>
<gene>
    <name evidence="1" type="ORF">Harman_11930</name>
</gene>
<sequence>MVTSREVMAVRSIAREHLLGATVWAYGGGSAVVKPWTSREHFSRFWRVAS</sequence>
<comment type="caution">
    <text evidence="1">The sequence shown here is derived from an EMBL/GenBank/DDBJ whole genome shotgun (WGS) entry which is preliminary data.</text>
</comment>
<evidence type="ECO:0000313" key="1">
    <source>
        <dbReference type="EMBL" id="GCF13258.1"/>
    </source>
</evidence>
<protein>
    <submittedName>
        <fullName evidence="1">Uncharacterized protein</fullName>
    </submittedName>
</protein>
<dbReference type="Proteomes" id="UP000304382">
    <property type="component" value="Unassembled WGS sequence"/>
</dbReference>
<proteinExistence type="predicted"/>